<dbReference type="RefSeq" id="WP_135277071.1">
    <property type="nucleotide sequence ID" value="NZ_PQVH01000008.1"/>
</dbReference>
<evidence type="ECO:0000313" key="2">
    <source>
        <dbReference type="Proteomes" id="UP000297706"/>
    </source>
</evidence>
<organism evidence="1 2">
    <name type="scientific">Methylotenera oryzisoli</name>
    <dbReference type="NCBI Taxonomy" id="2080758"/>
    <lineage>
        <taxon>Bacteria</taxon>
        <taxon>Pseudomonadati</taxon>
        <taxon>Pseudomonadota</taxon>
        <taxon>Betaproteobacteria</taxon>
        <taxon>Nitrosomonadales</taxon>
        <taxon>Methylophilaceae</taxon>
        <taxon>Methylotenera</taxon>
    </lineage>
</organism>
<accession>A0A4Y9VQY5</accession>
<evidence type="ECO:0000313" key="1">
    <source>
        <dbReference type="EMBL" id="TFW71527.1"/>
    </source>
</evidence>
<dbReference type="InterPro" id="IPR006441">
    <property type="entry name" value="Phage_P2_GpN"/>
</dbReference>
<dbReference type="NCBIfam" id="TIGR01551">
    <property type="entry name" value="major_capsid_P2"/>
    <property type="match status" value="1"/>
</dbReference>
<gene>
    <name evidence="1" type="ORF">C3Y98_05365</name>
</gene>
<reference evidence="1 2" key="1">
    <citation type="submission" date="2018-02" db="EMBL/GenBank/DDBJ databases">
        <title>A novel lanthanide dependent methylotroph, Methylotenera sp. La3113.</title>
        <authorList>
            <person name="Lv H."/>
            <person name="Tani A."/>
        </authorList>
    </citation>
    <scope>NUCLEOTIDE SEQUENCE [LARGE SCALE GENOMIC DNA]</scope>
    <source>
        <strain evidence="1 2">La3113</strain>
    </source>
</reference>
<comment type="caution">
    <text evidence="1">The sequence shown here is derived from an EMBL/GenBank/DDBJ whole genome shotgun (WGS) entry which is preliminary data.</text>
</comment>
<dbReference type="Pfam" id="PF05125">
    <property type="entry name" value="Phage_cap_P2"/>
    <property type="match status" value="1"/>
</dbReference>
<dbReference type="EMBL" id="PQVH01000008">
    <property type="protein sequence ID" value="TFW71527.1"/>
    <property type="molecule type" value="Genomic_DNA"/>
</dbReference>
<keyword evidence="2" id="KW-1185">Reference proteome</keyword>
<dbReference type="AlphaFoldDB" id="A0A4Y9VQY5"/>
<dbReference type="Proteomes" id="UP000297706">
    <property type="component" value="Unassembled WGS sequence"/>
</dbReference>
<proteinExistence type="predicted"/>
<protein>
    <submittedName>
        <fullName evidence="1">Phage major capsid protein, P2 family</fullName>
    </submittedName>
</protein>
<sequence>MKNDTRVKYNAYLAQVAALSGVSSAVEKFTVSPTVQQTIENKMTESADFLGRINVVGVSEQQGEKLGLGIGGPVAGTTNTATNDRTTTDLTTLDAIGYVCTQTNFDTHLTYAKLDAWSKFADFQTRIRDAILTRQALDRIMIGFNGTSRAATSDKGANPLLQDVNKGWLQKYRENAPERVMDEIVAASNAIKIGDGGGDDYKNLDALVFDMINNLIEPWYREDTDLVAVVGRGLMADKYFPLINATQAPTEQLAAQVVQSQKRIGGIPAVSVPYFPAGKILVTRLDNLSVYWQEGARRRTVVDNAKRDRIENYESSNDAYVVEDYGCGALAENIVIS</sequence>
<name>A0A4Y9VQY5_9PROT</name>
<dbReference type="OrthoDB" id="5464529at2"/>